<dbReference type="EC" id="3.6.1.-" evidence="7"/>
<comment type="domain">
    <text evidence="7">The P-site tRNA interaction motif (PtIM domain) probably interacts with the P-site tRNA(fMet) as well as the 23S rRNA.</text>
</comment>
<keyword evidence="6 7" id="KW-0810">Translation regulation</keyword>
<sequence length="559" mass="61685">MAEYIYSMVRARKAVGDKLILDDVTMSFLPGAKIGMVGPNGAGKSTILKIMAGLDTPSNGEARLSPGFTVGILMQEPELDDSKTVLENIQDGVAIKPKLDRFNEISALMADPDADFDALLAEMGTLQEEIDAADGWDLDSQLEQAMDALRTPPADASVVPLSGGERRRVALAKLLLQKPDLLLLDEPTNHLDAESVLWLEQHLKAYKGAVIAITHDRYFLDNVAEWIAEVDRGHLYPYEGNYSTYLDKKAQRLDVQGKKDAKLAKRLKDELEWVRSNAKGRQVKSKARLARYEEMAAEAERTRKLDFDEIQIPAGPRLGSIVIDAKKLEKSFGDRSLISNLSFNLPPNGIVGVIGPNGVGKTTLFKTIVGLEPLDGGTLKIGETVKISYVDQSRANIDPEKTLWEVVSDGLDIITVGKTEIPSRAYVSKFGFKGPDQQKKAGVLSGGERNRLNLALTLKEGGNLLLLDEPTNDLDVETLSSLENALLEFPGCAVVITHDRWFLDRIATHILAYEGTEENPDQWHWFEGNFEAYEANKIERLGADAANPSRSTYRKLTRD</sequence>
<dbReference type="InterPro" id="IPR003593">
    <property type="entry name" value="AAA+_ATPase"/>
</dbReference>
<dbReference type="NCBIfam" id="TIGR03719">
    <property type="entry name" value="ABC_ABC_ChvD"/>
    <property type="match status" value="1"/>
</dbReference>
<feature type="binding site" evidence="7">
    <location>
        <begin position="38"/>
        <end position="45"/>
    </location>
    <ligand>
        <name>ATP</name>
        <dbReference type="ChEBI" id="CHEBI:30616"/>
        <label>1</label>
    </ligand>
</feature>
<dbReference type="InterPro" id="IPR027417">
    <property type="entry name" value="P-loop_NTPase"/>
</dbReference>
<dbReference type="CDD" id="cd03221">
    <property type="entry name" value="ABCF_EF-3"/>
    <property type="match status" value="2"/>
</dbReference>
<dbReference type="Proteomes" id="UP001263371">
    <property type="component" value="Unassembled WGS sequence"/>
</dbReference>
<keyword evidence="7" id="KW-0963">Cytoplasm</keyword>
<reference evidence="9 10" key="1">
    <citation type="submission" date="2023-09" db="EMBL/GenBank/DDBJ databases">
        <title>Microbacterium fusihabitans sp. nov., Microbacterium phycihabitans sp. nov., and Microbacterium cervinum sp. nov., isolated from dried seaweeds of beach.</title>
        <authorList>
            <person name="Lee S.D."/>
        </authorList>
    </citation>
    <scope>NUCLEOTIDE SEQUENCE [LARGE SCALE GENOMIC DNA]</scope>
    <source>
        <strain evidence="9 10">KSW4-17</strain>
    </source>
</reference>
<dbReference type="Pfam" id="PF12848">
    <property type="entry name" value="ABC_tran_Xtn"/>
    <property type="match status" value="1"/>
</dbReference>
<comment type="subunit">
    <text evidence="7">Monomer. Probably contacts ribosomal proteins L1, L5, L33 and S7, the 16S and 23S rRNA and the P-site containing tRNA(fMet).</text>
</comment>
<feature type="domain" description="ABC transporter" evidence="8">
    <location>
        <begin position="323"/>
        <end position="540"/>
    </location>
</feature>
<keyword evidence="7" id="KW-0694">RNA-binding</keyword>
<comment type="domain">
    <text evidence="7">The arm domain is inserted in the first ABC transporter domain. Probably contacts ribosomal protein L1.</text>
</comment>
<dbReference type="Gene3D" id="3.40.50.300">
    <property type="entry name" value="P-loop containing nucleotide triphosphate hydrolases"/>
    <property type="match status" value="2"/>
</dbReference>
<evidence type="ECO:0000256" key="5">
    <source>
        <dbReference type="ARBA" id="ARBA00022840"/>
    </source>
</evidence>
<comment type="function">
    <text evidence="7">A translation factor that gates the progression of the 70S ribosomal initiation complex (IC, containing tRNA(fMet) in the P-site) into the translation elongation cycle by using a mechanism sensitive to the ATP/ADP ratio. Binds to the 70S ribosome E-site where it modulates the state of the translating ribosome during subunit translocation. ATP hydrolysis probably frees it from the ribosome, which can enter the elongation phase.</text>
</comment>
<keyword evidence="2 7" id="KW-0820">tRNA-binding</keyword>
<evidence type="ECO:0000256" key="2">
    <source>
        <dbReference type="ARBA" id="ARBA00022555"/>
    </source>
</evidence>
<keyword evidence="7" id="KW-0378">Hydrolase</keyword>
<keyword evidence="7" id="KW-0648">Protein biosynthesis</keyword>
<accession>A0ABU3TAI2</accession>
<dbReference type="InterPro" id="IPR003439">
    <property type="entry name" value="ABC_transporter-like_ATP-bd"/>
</dbReference>
<dbReference type="PANTHER" id="PTHR43858:SF1">
    <property type="entry name" value="ABC TRANSPORTER-RELATED PROTEIN"/>
    <property type="match status" value="1"/>
</dbReference>
<comment type="similarity">
    <text evidence="1 7">Belongs to the ABC transporter superfamily. ABCF family. Translational throttle EttA subfamily.</text>
</comment>
<dbReference type="InterPro" id="IPR032781">
    <property type="entry name" value="ABC_tran_Xtn"/>
</dbReference>
<keyword evidence="5 7" id="KW-0067">ATP-binding</keyword>
<comment type="subcellular location">
    <subcellularLocation>
        <location evidence="7">Cytoplasm</location>
    </subcellularLocation>
    <text evidence="7">Associates with ribosomes and polysomes.</text>
</comment>
<comment type="catalytic activity">
    <reaction evidence="7">
        <text>ATP + H2O = ADP + phosphate + H(+)</text>
        <dbReference type="Rhea" id="RHEA:13065"/>
        <dbReference type="ChEBI" id="CHEBI:15377"/>
        <dbReference type="ChEBI" id="CHEBI:15378"/>
        <dbReference type="ChEBI" id="CHEBI:30616"/>
        <dbReference type="ChEBI" id="CHEBI:43474"/>
        <dbReference type="ChEBI" id="CHEBI:456216"/>
    </reaction>
</comment>
<dbReference type="Pfam" id="PF00005">
    <property type="entry name" value="ABC_tran"/>
    <property type="match status" value="2"/>
</dbReference>
<keyword evidence="10" id="KW-1185">Reference proteome</keyword>
<dbReference type="PROSITE" id="PS50893">
    <property type="entry name" value="ABC_TRANSPORTER_2"/>
    <property type="match status" value="2"/>
</dbReference>
<evidence type="ECO:0000259" key="8">
    <source>
        <dbReference type="PROSITE" id="PS50893"/>
    </source>
</evidence>
<feature type="domain" description="ABC transporter" evidence="8">
    <location>
        <begin position="3"/>
        <end position="257"/>
    </location>
</feature>
<dbReference type="EMBL" id="JAWDIS010000003">
    <property type="protein sequence ID" value="MDU0368395.1"/>
    <property type="molecule type" value="Genomic_DNA"/>
</dbReference>
<dbReference type="PROSITE" id="PS00211">
    <property type="entry name" value="ABC_TRANSPORTER_1"/>
    <property type="match status" value="2"/>
</dbReference>
<evidence type="ECO:0000256" key="1">
    <source>
        <dbReference type="ARBA" id="ARBA00005868"/>
    </source>
</evidence>
<keyword evidence="3 7" id="KW-0699">rRNA-binding</keyword>
<evidence type="ECO:0000256" key="3">
    <source>
        <dbReference type="ARBA" id="ARBA00022730"/>
    </source>
</evidence>
<feature type="binding site" evidence="7">
    <location>
        <begin position="355"/>
        <end position="362"/>
    </location>
    <ligand>
        <name>ATP</name>
        <dbReference type="ChEBI" id="CHEBI:30616"/>
        <label>2</label>
    </ligand>
</feature>
<evidence type="ECO:0000313" key="9">
    <source>
        <dbReference type="EMBL" id="MDU0368395.1"/>
    </source>
</evidence>
<dbReference type="SMART" id="SM00382">
    <property type="entry name" value="AAA"/>
    <property type="match status" value="2"/>
</dbReference>
<evidence type="ECO:0000256" key="4">
    <source>
        <dbReference type="ARBA" id="ARBA00022741"/>
    </source>
</evidence>
<evidence type="ECO:0000256" key="7">
    <source>
        <dbReference type="HAMAP-Rule" id="MF_00847"/>
    </source>
</evidence>
<comment type="caution">
    <text evidence="9">The sequence shown here is derived from an EMBL/GenBank/DDBJ whole genome shotgun (WGS) entry which is preliminary data.</text>
</comment>
<keyword evidence="7" id="KW-0677">Repeat</keyword>
<dbReference type="NCBIfam" id="NF008775">
    <property type="entry name" value="PRK11819.1"/>
    <property type="match status" value="1"/>
</dbReference>
<dbReference type="SUPFAM" id="SSF52540">
    <property type="entry name" value="P-loop containing nucleoside triphosphate hydrolases"/>
    <property type="match status" value="2"/>
</dbReference>
<protein>
    <recommendedName>
        <fullName evidence="7">Energy-dependent translational throttle protein EttA</fullName>
        <ecNumber evidence="7">3.6.1.-</ecNumber>
    </recommendedName>
    <alternativeName>
        <fullName evidence="7">Translational regulatory factor EttA</fullName>
    </alternativeName>
</protein>
<dbReference type="InterPro" id="IPR017871">
    <property type="entry name" value="ABC_transporter-like_CS"/>
</dbReference>
<dbReference type="InterPro" id="IPR022374">
    <property type="entry name" value="EttA"/>
</dbReference>
<dbReference type="PANTHER" id="PTHR43858">
    <property type="entry name" value="ENERGY-DEPENDENT TRANSLATIONAL THROTTLE PROTEIN ETTA"/>
    <property type="match status" value="1"/>
</dbReference>
<gene>
    <name evidence="7 9" type="primary">ettA</name>
    <name evidence="9" type="ORF">RWH45_14340</name>
</gene>
<organism evidence="9 10">
    <name type="scientific">Microbacterium galbum</name>
    <dbReference type="NCBI Taxonomy" id="3075994"/>
    <lineage>
        <taxon>Bacteria</taxon>
        <taxon>Bacillati</taxon>
        <taxon>Actinomycetota</taxon>
        <taxon>Actinomycetes</taxon>
        <taxon>Micrococcales</taxon>
        <taxon>Microbacteriaceae</taxon>
        <taxon>Microbacterium</taxon>
    </lineage>
</organism>
<evidence type="ECO:0000256" key="6">
    <source>
        <dbReference type="ARBA" id="ARBA00022845"/>
    </source>
</evidence>
<keyword evidence="4 7" id="KW-0547">Nucleotide-binding</keyword>
<dbReference type="RefSeq" id="WP_315995564.1">
    <property type="nucleotide sequence ID" value="NZ_JAWDIS010000003.1"/>
</dbReference>
<comment type="caution">
    <text evidence="7">Lacks conserved residue(s) required for the propagation of feature annotation.</text>
</comment>
<name>A0ABU3TAI2_9MICO</name>
<evidence type="ECO:0000313" key="10">
    <source>
        <dbReference type="Proteomes" id="UP001263371"/>
    </source>
</evidence>
<dbReference type="HAMAP" id="MF_00847">
    <property type="entry name" value="EttA"/>
    <property type="match status" value="1"/>
</dbReference>
<proteinExistence type="inferred from homology"/>